<evidence type="ECO:0000313" key="2">
    <source>
        <dbReference type="EMBL" id="HIY78580.1"/>
    </source>
</evidence>
<name>A0A9D1Z9D7_9FIRM</name>
<dbReference type="Proteomes" id="UP000824135">
    <property type="component" value="Unassembled WGS sequence"/>
</dbReference>
<evidence type="ECO:0000313" key="3">
    <source>
        <dbReference type="Proteomes" id="UP000824135"/>
    </source>
</evidence>
<comment type="caution">
    <text evidence="2">The sequence shown here is derived from an EMBL/GenBank/DDBJ whole genome shotgun (WGS) entry which is preliminary data.</text>
</comment>
<reference evidence="2" key="1">
    <citation type="journal article" date="2021" name="PeerJ">
        <title>Extensive microbial diversity within the chicken gut microbiome revealed by metagenomics and culture.</title>
        <authorList>
            <person name="Gilroy R."/>
            <person name="Ravi A."/>
            <person name="Getino M."/>
            <person name="Pursley I."/>
            <person name="Horton D.L."/>
            <person name="Alikhan N.F."/>
            <person name="Baker D."/>
            <person name="Gharbi K."/>
            <person name="Hall N."/>
            <person name="Watson M."/>
            <person name="Adriaenssens E.M."/>
            <person name="Foster-Nyarko E."/>
            <person name="Jarju S."/>
            <person name="Secka A."/>
            <person name="Antonio M."/>
            <person name="Oren A."/>
            <person name="Chaudhuri R.R."/>
            <person name="La Ragione R."/>
            <person name="Hildebrand F."/>
            <person name="Pallen M.J."/>
        </authorList>
    </citation>
    <scope>NUCLEOTIDE SEQUENCE</scope>
    <source>
        <strain evidence="2">CHK199-9574</strain>
    </source>
</reference>
<sequence length="194" mass="22217">MGKISQREMEKLIGGIREAYEMKIRQLENRIDALNVENRNLRASVAEYKSREGHVGRAIVDAECKGEEIREFYRLTAETELKTLQVFAEKWRKLAEQMIGIFPDNEAERYVDFADSLSALLGKDPDYFLPKEEKAPAAEEEKFDPQAVIGKYIENEEEEENGFNLDDVLNPKGGLDLEKLCRNLGLMDDGPQTK</sequence>
<dbReference type="AlphaFoldDB" id="A0A9D1Z9D7"/>
<accession>A0A9D1Z9D7</accession>
<protein>
    <submittedName>
        <fullName evidence="2">Uncharacterized protein</fullName>
    </submittedName>
</protein>
<gene>
    <name evidence="2" type="ORF">H9728_06005</name>
</gene>
<dbReference type="EMBL" id="DXCO01000037">
    <property type="protein sequence ID" value="HIY78580.1"/>
    <property type="molecule type" value="Genomic_DNA"/>
</dbReference>
<keyword evidence="1" id="KW-0175">Coiled coil</keyword>
<evidence type="ECO:0000256" key="1">
    <source>
        <dbReference type="SAM" id="Coils"/>
    </source>
</evidence>
<proteinExistence type="predicted"/>
<feature type="coiled-coil region" evidence="1">
    <location>
        <begin position="17"/>
        <end position="51"/>
    </location>
</feature>
<reference evidence="2" key="2">
    <citation type="submission" date="2021-04" db="EMBL/GenBank/DDBJ databases">
        <authorList>
            <person name="Gilroy R."/>
        </authorList>
    </citation>
    <scope>NUCLEOTIDE SEQUENCE</scope>
    <source>
        <strain evidence="2">CHK199-9574</strain>
    </source>
</reference>
<organism evidence="2 3">
    <name type="scientific">Candidatus Borkfalkia excrementavium</name>
    <dbReference type="NCBI Taxonomy" id="2838505"/>
    <lineage>
        <taxon>Bacteria</taxon>
        <taxon>Bacillati</taxon>
        <taxon>Bacillota</taxon>
        <taxon>Clostridia</taxon>
        <taxon>Christensenellales</taxon>
        <taxon>Christensenellaceae</taxon>
        <taxon>Candidatus Borkfalkia</taxon>
    </lineage>
</organism>